<dbReference type="EMBL" id="CAJVQC010049303">
    <property type="protein sequence ID" value="CAG8787412.1"/>
    <property type="molecule type" value="Genomic_DNA"/>
</dbReference>
<name>A0ACA9RD76_9GLOM</name>
<organism evidence="1 2">
    <name type="scientific">Racocetra persica</name>
    <dbReference type="NCBI Taxonomy" id="160502"/>
    <lineage>
        <taxon>Eukaryota</taxon>
        <taxon>Fungi</taxon>
        <taxon>Fungi incertae sedis</taxon>
        <taxon>Mucoromycota</taxon>
        <taxon>Glomeromycotina</taxon>
        <taxon>Glomeromycetes</taxon>
        <taxon>Diversisporales</taxon>
        <taxon>Gigasporaceae</taxon>
        <taxon>Racocetra</taxon>
    </lineage>
</organism>
<evidence type="ECO:0000313" key="2">
    <source>
        <dbReference type="Proteomes" id="UP000789920"/>
    </source>
</evidence>
<evidence type="ECO:0000313" key="1">
    <source>
        <dbReference type="EMBL" id="CAG8787412.1"/>
    </source>
</evidence>
<accession>A0ACA9RD76</accession>
<feature type="non-terminal residue" evidence="1">
    <location>
        <position position="1"/>
    </location>
</feature>
<protein>
    <submittedName>
        <fullName evidence="1">12448_t:CDS:1</fullName>
    </submittedName>
</protein>
<reference evidence="1" key="1">
    <citation type="submission" date="2021-06" db="EMBL/GenBank/DDBJ databases">
        <authorList>
            <person name="Kallberg Y."/>
            <person name="Tangrot J."/>
            <person name="Rosling A."/>
        </authorList>
    </citation>
    <scope>NUCLEOTIDE SEQUENCE</scope>
    <source>
        <strain evidence="1">MA461A</strain>
    </source>
</reference>
<sequence>KTDSSPVEACGLIASVNSEGVYPVLSNFSTIIKQIYDENKVEMKEIGE</sequence>
<proteinExistence type="predicted"/>
<comment type="caution">
    <text evidence="1">The sequence shown here is derived from an EMBL/GenBank/DDBJ whole genome shotgun (WGS) entry which is preliminary data.</text>
</comment>
<gene>
    <name evidence="1" type="ORF">RPERSI_LOCUS18532</name>
</gene>
<dbReference type="Proteomes" id="UP000789920">
    <property type="component" value="Unassembled WGS sequence"/>
</dbReference>
<keyword evidence="2" id="KW-1185">Reference proteome</keyword>